<dbReference type="EC" id="2.7.7.6" evidence="6"/>
<dbReference type="GO" id="GO:0003899">
    <property type="term" value="F:DNA-directed RNA polymerase activity"/>
    <property type="evidence" value="ECO:0007669"/>
    <property type="project" value="UniProtKB-EC"/>
</dbReference>
<dbReference type="InterPro" id="IPR000722">
    <property type="entry name" value="RNA_pol_asu"/>
</dbReference>
<dbReference type="InterPro" id="IPR007066">
    <property type="entry name" value="RNA_pol_Rpb1_3"/>
</dbReference>
<sequence>MADPNLVVSTHVTAARLELLDDEEIRKLSCCRIISTETFASQDGHGGGHSGGSNSSKSKWGVDAAAAAAAAAAELSAAVPGGLHDSRMGVFDGRETCGTCGGSGSCPGHLGHIELELPVLNPILISSLVKLLRGVCLECRRVRLSKQQKGLEVKRFQLLQLLLLQELERMDSAVARTTTNNNASGEAESSKRRAQILQIFAAVESEINARMQQQSAVAGAADTESRERFLLQHIARDFSGTGWHVAAWRQQRNRLLNLAAATGRCSHCGVANAVSVHLAPKASGVELRWPWHSALPYTTGGFFGSLFDGGARKESREDCEGVELSSEGADLKAGDTGGRVKPDEGCLKYSRTGKATGSVELHGFQLLPLVQMLFEREEDRVLLAYLFPMTVRLGPSVFFQQAVAVSANRFRPPTSGASRGFGGSARQLLHPRTQQLQDIVRLNEKLRFALNVLRHPDPLGALRDPTQWAALFTGADTSDKQKQQQQQQLAPEQQQLMQEFVEQHAAGGGKWLSSYALQLQLKLNEIADSTRAEKPQAAPPGIRQWMERKAGAIRQRMQGKRVNFAARTVLAPDGLLAANEVAVPLEFAMKLSVPEAVTAFNAAQLSMMVRNGPKRHPGALGLQDDRGNTYNLEFMSESARAAKAAELEAFASAGSSDGGVFRVYRHLLDGDVVLMNRQPSLHRLSLMAHFVKVARPLTPEYHVNTFLDAQGLRRKDGSIRKVSRALMAKRQQQKEQEEAQQQNEQTAAASVAAKFEKEFAERVFRINFVNCSSYNADFDGDEMNLHVPQDAVARAEACQILNADCQFTVPKNGDLVRGLIQDYCLAGALLTCRDTFFSVHEYQTLVYAGLERYLRSLGGGLRITLDRSKDLDKCFSISSSPTKGSLHGGASGESTVLGITHVDPAVLWPRKLWTGKQVITAILKTLVDGIARSRLKQNALSTAGKNSGASEAVRGYRGINLQSKSKTPGDAWGGAEDGDKEEATVVIRESELLQGVFDKNQFGCSSGGLLHCVYLLLGSRAASMLLQALGALFACFLKFRGATTSPADFVLRMEGMQQRQALIERVVGTGTFLQEHFVSRISTHLGCSADLAHQRLQQRLATASAAHAAVSGSRAAAGEQEASLESATLKAAATEAAAEAFKSCGGEGGLQRRKHALPQMAAAAAGGGVSGVPDECSAEVQGDAAAAATVLAEKLALTKLSEAATELLTRQQQPQKKQQQQLDPWLLLRQQQLPVASAGARLTAAAAAQQLRQLVRTLQRMQDMPEQRREFLLLLSASPLLQQQLPRVARILQTQRLLPLYMQPVPCKGHGSKAFEAEGAGLSGEALKAPPPNVVVALPDGGSIEGSTRWLRPKLYHPSWLWRPHAQHQQSAAAAFASGTFESPARYVLQTASDAAAATAPNQRVLLAPSILTQWYACFANLQERLSALMAQRFKGRLSELDELLDSFFQGSMGKVASQSTDIMRGRYFLYPFPRNGFAAMIKTGAKGSNVNYAMICVFLGQQSLEGRRVKPMSSGRSLPAFAPGDFGSLARGFVLSSFLTGLREEEFYFHCMAGREGLIDTAVKTAKSGYLQRSLMKSLEGLYLAYDGSVRDSDGSVLQFVYADDGRDATQAATLQNLQVFTENPYLLKWLNKPPRELQMYMHRKRQLKREHEKQQDSPDVKVQEEEAAMEKYLRAMESQPFNSPLSALGTTSYLFEKKLKDVVESACGDYAHMRRWFAESSSGARRHRKQKQQQCAADGIYRSGLPAEELETLLRVAFHKGCMQPGEAVGVIAAQSIGEPATQMTLNTFHLAGHGAANVTMGIPRLRELLQLGAKTKTPQIRIPIRRGTEHLNKTVAYAIATSNAATALRGFTTIRMQDFVHAVGVEANVYYQGPDSLMSFPEAKAFMTPSSSSSRLYWEYEVTIQLEALQHFCSVARQFNPDDLLLLVINKVVRPLLKKAKKLMVASVAQYEWSEAPELQSDLQQLYRAFLLKDRNKSQWCGVRAIIVSAQQHALVCLLTYSSRPVLCCVFYACTLLHHSTAFSASNCVLTRERRAAVKDILRAGRINCEAAAGGALDEEGSGGPSQGGSRNVAPGNSLEEDNSKGVWEANAGEDEGDGPRRKSKSVREADGEENDNGAIVACILLQITDCIFQAIQLYGSGGSDDSGEEEESEDDASEAEAGATEGEEGLEEEGEEQETTPDKDEEGSESSDSDEDAVTARNVKSGGDLKVKREDKEEIDGPRGKRVKKEKQEDAAYGSEFKAPPLLDLAEALRGKKYDKKLRMFVTDDKADAASPVPPVTPTPAPFEEDAIWSCGKTMKGVSPLDLESAAILHDLKVCRKTWRVVVKFGWPVDKCPYRLELLPLVKGLVEKVVLQEPRGVSDPRIVQGSGCVTGSPLEVHCSGTNLQWIHRLKETAVDHNRLGIQSSSSPFLQMAFETSFKFLTEACERAAVDTLQSPSAALIVGSPAAIGSQQSELLAVLPDFTDS</sequence>
<protein>
    <recommendedName>
        <fullName evidence="6">DNA-directed RNA polymerase subunit</fullName>
        <ecNumber evidence="6">2.7.7.6</ecNumber>
    </recommendedName>
</protein>
<feature type="compositionally biased region" description="Basic and acidic residues" evidence="8">
    <location>
        <begin position="2101"/>
        <end position="2113"/>
    </location>
</feature>
<keyword evidence="4 6" id="KW-0548">Nucleotidyltransferase</keyword>
<evidence type="ECO:0000256" key="6">
    <source>
        <dbReference type="RuleBase" id="RU004279"/>
    </source>
</evidence>
<dbReference type="OrthoDB" id="270392at2759"/>
<name>A0A6P6RU73_9EIME</name>
<dbReference type="Pfam" id="PF04997">
    <property type="entry name" value="RNA_pol_Rpb1_1"/>
    <property type="match status" value="1"/>
</dbReference>
<evidence type="ECO:0000256" key="7">
    <source>
        <dbReference type="SAM" id="Coils"/>
    </source>
</evidence>
<dbReference type="GO" id="GO:0003677">
    <property type="term" value="F:DNA binding"/>
    <property type="evidence" value="ECO:0007669"/>
    <property type="project" value="InterPro"/>
</dbReference>
<dbReference type="InterPro" id="IPR007081">
    <property type="entry name" value="RNA_pol_Rpb1_5"/>
</dbReference>
<dbReference type="PANTHER" id="PTHR19376">
    <property type="entry name" value="DNA-DIRECTED RNA POLYMERASE"/>
    <property type="match status" value="1"/>
</dbReference>
<dbReference type="Gene3D" id="6.10.250.2940">
    <property type="match status" value="1"/>
</dbReference>
<dbReference type="InterPro" id="IPR007083">
    <property type="entry name" value="RNA_pol_Rpb1_4"/>
</dbReference>
<gene>
    <name evidence="11" type="primary">LOC34619869</name>
</gene>
<feature type="region of interest" description="Disordered" evidence="8">
    <location>
        <begin position="2145"/>
        <end position="2240"/>
    </location>
</feature>
<keyword evidence="5 6" id="KW-0804">Transcription</keyword>
<dbReference type="GO" id="GO:0005736">
    <property type="term" value="C:RNA polymerase I complex"/>
    <property type="evidence" value="ECO:0007669"/>
    <property type="project" value="TreeGrafter"/>
</dbReference>
<evidence type="ECO:0000256" key="1">
    <source>
        <dbReference type="ARBA" id="ARBA00006460"/>
    </source>
</evidence>
<dbReference type="SUPFAM" id="SSF64484">
    <property type="entry name" value="beta and beta-prime subunits of DNA dependent RNA-polymerase"/>
    <property type="match status" value="2"/>
</dbReference>
<keyword evidence="10" id="KW-1185">Reference proteome</keyword>
<accession>A0A6P6RU73</accession>
<feature type="region of interest" description="Disordered" evidence="8">
    <location>
        <begin position="318"/>
        <end position="337"/>
    </location>
</feature>
<feature type="coiled-coil region" evidence="7">
    <location>
        <begin position="722"/>
        <end position="749"/>
    </location>
</feature>
<proteinExistence type="inferred from homology"/>
<evidence type="ECO:0000256" key="4">
    <source>
        <dbReference type="ARBA" id="ARBA00022695"/>
    </source>
</evidence>
<feature type="domain" description="RNA polymerase N-terminal" evidence="9">
    <location>
        <begin position="396"/>
        <end position="831"/>
    </location>
</feature>
<comment type="similarity">
    <text evidence="1 6">Belongs to the RNA polymerase beta' chain family.</text>
</comment>
<dbReference type="GO" id="GO:0006351">
    <property type="term" value="P:DNA-templated transcription"/>
    <property type="evidence" value="ECO:0007669"/>
    <property type="project" value="InterPro"/>
</dbReference>
<dbReference type="Pfam" id="PF00623">
    <property type="entry name" value="RNA_pol_Rpb1_2"/>
    <property type="match status" value="2"/>
</dbReference>
<dbReference type="Gene3D" id="4.10.860.120">
    <property type="entry name" value="RNA polymerase II, clamp domain"/>
    <property type="match status" value="1"/>
</dbReference>
<dbReference type="SMART" id="SM00663">
    <property type="entry name" value="RPOLA_N"/>
    <property type="match status" value="1"/>
</dbReference>
<dbReference type="RefSeq" id="XP_026191386.1">
    <property type="nucleotide sequence ID" value="XM_026335601.1"/>
</dbReference>
<dbReference type="PANTHER" id="PTHR19376:SF11">
    <property type="entry name" value="DNA-DIRECTED RNA POLYMERASE I SUBUNIT RPA1"/>
    <property type="match status" value="1"/>
</dbReference>
<evidence type="ECO:0000313" key="11">
    <source>
        <dbReference type="RefSeq" id="XP_026191386.1"/>
    </source>
</evidence>
<keyword evidence="2 6" id="KW-0240">DNA-directed RNA polymerase</keyword>
<reference evidence="11" key="1">
    <citation type="submission" date="2025-08" db="UniProtKB">
        <authorList>
            <consortium name="RefSeq"/>
        </authorList>
    </citation>
    <scope>IDENTIFICATION</scope>
</reference>
<feature type="compositionally biased region" description="Acidic residues" evidence="8">
    <location>
        <begin position="2149"/>
        <end position="2162"/>
    </location>
</feature>
<feature type="compositionally biased region" description="Acidic residues" evidence="8">
    <location>
        <begin position="2169"/>
        <end position="2201"/>
    </location>
</feature>
<dbReference type="InterPro" id="IPR007080">
    <property type="entry name" value="RNA_pol_Rpb1_1"/>
</dbReference>
<keyword evidence="7" id="KW-0175">Coiled coil</keyword>
<dbReference type="InterPro" id="IPR038120">
    <property type="entry name" value="Rpb1_funnel_sf"/>
</dbReference>
<dbReference type="Gene3D" id="6.20.50.80">
    <property type="match status" value="1"/>
</dbReference>
<evidence type="ECO:0000256" key="3">
    <source>
        <dbReference type="ARBA" id="ARBA00022679"/>
    </source>
</evidence>
<dbReference type="Pfam" id="PF05000">
    <property type="entry name" value="RNA_pol_Rpb1_4"/>
    <property type="match status" value="1"/>
</dbReference>
<comment type="catalytic activity">
    <reaction evidence="6">
        <text>RNA(n) + a ribonucleoside 5'-triphosphate = RNA(n+1) + diphosphate</text>
        <dbReference type="Rhea" id="RHEA:21248"/>
        <dbReference type="Rhea" id="RHEA-COMP:14527"/>
        <dbReference type="Rhea" id="RHEA-COMP:17342"/>
        <dbReference type="ChEBI" id="CHEBI:33019"/>
        <dbReference type="ChEBI" id="CHEBI:61557"/>
        <dbReference type="ChEBI" id="CHEBI:140395"/>
        <dbReference type="EC" id="2.7.7.6"/>
    </reaction>
</comment>
<evidence type="ECO:0000259" key="9">
    <source>
        <dbReference type="SMART" id="SM00663"/>
    </source>
</evidence>
<dbReference type="InterPro" id="IPR006592">
    <property type="entry name" value="RNA_pol_N"/>
</dbReference>
<dbReference type="Gene3D" id="2.40.40.20">
    <property type="match status" value="1"/>
</dbReference>
<evidence type="ECO:0000313" key="10">
    <source>
        <dbReference type="Proteomes" id="UP000515125"/>
    </source>
</evidence>
<organism evidence="10 11">
    <name type="scientific">Cyclospora cayetanensis</name>
    <dbReference type="NCBI Taxonomy" id="88456"/>
    <lineage>
        <taxon>Eukaryota</taxon>
        <taxon>Sar</taxon>
        <taxon>Alveolata</taxon>
        <taxon>Apicomplexa</taxon>
        <taxon>Conoidasida</taxon>
        <taxon>Coccidia</taxon>
        <taxon>Eucoccidiorida</taxon>
        <taxon>Eimeriorina</taxon>
        <taxon>Eimeriidae</taxon>
        <taxon>Cyclospora</taxon>
    </lineage>
</organism>
<dbReference type="GeneID" id="34619869"/>
<feature type="region of interest" description="Disordered" evidence="8">
    <location>
        <begin position="2059"/>
        <end position="2117"/>
    </location>
</feature>
<feature type="compositionally biased region" description="Basic and acidic residues" evidence="8">
    <location>
        <begin position="2211"/>
        <end position="2227"/>
    </location>
</feature>
<evidence type="ECO:0000256" key="2">
    <source>
        <dbReference type="ARBA" id="ARBA00022478"/>
    </source>
</evidence>
<dbReference type="Pfam" id="PF04998">
    <property type="entry name" value="RNA_pol_Rpb1_5"/>
    <property type="match status" value="1"/>
</dbReference>
<keyword evidence="3 6" id="KW-0808">Transferase</keyword>
<comment type="function">
    <text evidence="6">DNA-dependent RNA polymerase catalyzes the transcription of DNA into RNA using the four ribonucleoside triphosphates as substrates.</text>
</comment>
<dbReference type="Gene3D" id="1.10.274.100">
    <property type="entry name" value="RNA polymerase Rpb1, domain 3"/>
    <property type="match status" value="1"/>
</dbReference>
<dbReference type="InterPro" id="IPR045867">
    <property type="entry name" value="DNA-dir_RpoC_beta_prime"/>
</dbReference>
<dbReference type="InterPro" id="IPR044893">
    <property type="entry name" value="RNA_pol_Rpb1_clamp_domain"/>
</dbReference>
<dbReference type="InterPro" id="IPR042102">
    <property type="entry name" value="RNA_pol_Rpb1_3_sf"/>
</dbReference>
<dbReference type="Proteomes" id="UP000515125">
    <property type="component" value="Unplaced"/>
</dbReference>
<evidence type="ECO:0000256" key="5">
    <source>
        <dbReference type="ARBA" id="ARBA00023163"/>
    </source>
</evidence>
<dbReference type="Gene3D" id="3.30.1490.180">
    <property type="entry name" value="RNA polymerase ii"/>
    <property type="match status" value="1"/>
</dbReference>
<evidence type="ECO:0000256" key="8">
    <source>
        <dbReference type="SAM" id="MobiDB-lite"/>
    </source>
</evidence>
<dbReference type="Pfam" id="PF04983">
    <property type="entry name" value="RNA_pol_Rpb1_3"/>
    <property type="match status" value="1"/>
</dbReference>
<dbReference type="Gene3D" id="1.10.132.30">
    <property type="match status" value="1"/>
</dbReference>